<sequence length="657" mass="73927">MSRKSTRIKLYVLLALSVLATSLLRGGYETAQAAASPGVRTEVEFDFSLSSDKKSWIPQVTVYKGDFSTGITTTEHDAYLEKAIPYKNDSSPRCSRDRTALVKGQDGYVAYWVSCYSNKVGKTESETYFLYSFDLATKKWGVVAETPGLEITLFPSFGAYATNPPYDSDSYDIEDLNVKTYDLKTKKLLLKTRDVPRADGESLRYIVYQAEKKPSRNVTELDFKLDKQGRKTNLGNFKGLNYSEPINKKIGSLTYTNYDDKKKKEAFFGFYKGKTFTPLDDPGYDSKVEFSPNDKYLFITEYPSNRNKYAHTVDYKTKIVDPKTGKILHVLPMFNNVNYYFLLDWNYGDEIVRVNFFYKNGSTISGYVQLASGIYTQAPDTRQENELTHHFYAYSGSYEGLLSPLTPGALMIDGQPVVYHGQGAFVAENGKWYVGVQDFADRIGGTVMVGAKDLTLKAGEQSVKIALENSVAAFGKRYASVTELAKGLGYATVLYSGGEMGPRTISIYSANFTEEQFLAQHPEAKVMEDEAGYLKMNGVVPEFVAEDASEYHTYANGGLIDFITFKQGKLHSIETEKSLYAIEKGISYYDPQKKVLKAYGTGKKSTVKYRWNYTADMYVYPYKGYQNIQMIMHGNYIGEFVILDEAPSPSSMEPVHT</sequence>
<evidence type="ECO:0000313" key="2">
    <source>
        <dbReference type="Proteomes" id="UP001596108"/>
    </source>
</evidence>
<comment type="caution">
    <text evidence="1">The sequence shown here is derived from an EMBL/GenBank/DDBJ whole genome shotgun (WGS) entry which is preliminary data.</text>
</comment>
<protein>
    <submittedName>
        <fullName evidence="1">Uncharacterized protein</fullName>
    </submittedName>
</protein>
<name>A0ABW0R1I0_9BACL</name>
<gene>
    <name evidence="1" type="ORF">ACFPQ4_12010</name>
</gene>
<evidence type="ECO:0000313" key="1">
    <source>
        <dbReference type="EMBL" id="MFC5530152.1"/>
    </source>
</evidence>
<dbReference type="RefSeq" id="WP_378112089.1">
    <property type="nucleotide sequence ID" value="NZ_JBHSNC010000036.1"/>
</dbReference>
<dbReference type="EMBL" id="JBHSNC010000036">
    <property type="protein sequence ID" value="MFC5530152.1"/>
    <property type="molecule type" value="Genomic_DNA"/>
</dbReference>
<organism evidence="1 2">
    <name type="scientific">Cohnella yongneupensis</name>
    <dbReference type="NCBI Taxonomy" id="425006"/>
    <lineage>
        <taxon>Bacteria</taxon>
        <taxon>Bacillati</taxon>
        <taxon>Bacillota</taxon>
        <taxon>Bacilli</taxon>
        <taxon>Bacillales</taxon>
        <taxon>Paenibacillaceae</taxon>
        <taxon>Cohnella</taxon>
    </lineage>
</organism>
<dbReference type="Proteomes" id="UP001596108">
    <property type="component" value="Unassembled WGS sequence"/>
</dbReference>
<accession>A0ABW0R1I0</accession>
<reference evidence="2" key="1">
    <citation type="journal article" date="2019" name="Int. J. Syst. Evol. Microbiol.">
        <title>The Global Catalogue of Microorganisms (GCM) 10K type strain sequencing project: providing services to taxonomists for standard genome sequencing and annotation.</title>
        <authorList>
            <consortium name="The Broad Institute Genomics Platform"/>
            <consortium name="The Broad Institute Genome Sequencing Center for Infectious Disease"/>
            <person name="Wu L."/>
            <person name="Ma J."/>
        </authorList>
    </citation>
    <scope>NUCLEOTIDE SEQUENCE [LARGE SCALE GENOMIC DNA]</scope>
    <source>
        <strain evidence="2">CGMCC 1.18578</strain>
    </source>
</reference>
<keyword evidence="2" id="KW-1185">Reference proteome</keyword>
<dbReference type="SUPFAM" id="SSF82171">
    <property type="entry name" value="DPP6 N-terminal domain-like"/>
    <property type="match status" value="1"/>
</dbReference>
<proteinExistence type="predicted"/>